<evidence type="ECO:0000256" key="3">
    <source>
        <dbReference type="ARBA" id="ARBA00022452"/>
    </source>
</evidence>
<comment type="subcellular location">
    <subcellularLocation>
        <location evidence="1">Cell outer membrane</location>
        <topology evidence="1">Multi-pass membrane protein</topology>
    </subcellularLocation>
</comment>
<dbReference type="PANTHER" id="PTHR30069">
    <property type="entry name" value="TONB-DEPENDENT OUTER MEMBRANE RECEPTOR"/>
    <property type="match status" value="1"/>
</dbReference>
<evidence type="ECO:0000256" key="1">
    <source>
        <dbReference type="ARBA" id="ARBA00004571"/>
    </source>
</evidence>
<sequence length="421" mass="45912">MVVGASARQYNVNTSGMILDPANDDRTDQYYSAYGQFEYRLNPKLRAVVAARFDDGDLFDGQFSPKAGLVFSPSERHSFRVTVNRAFQTPNYAELFVRVPVGPPTTSPRTLERDLEGYFATIRANFGADPNLPATPTDLPWNFDSLTPGLGLGNASLGVEKVTAWEAGYKGNLSRRVYVSLDLFTNRLTDFVTDFLQAGVVMNPAYSAYALTDGGTNIPQTLSDVDAYLASQGLPPTDPLRTAIPQLQGGYAQLNAGLVQTGLLATLPNGHRAIVLSITNAGRVREQGVELNVGYQLTDELRAEGSYTFFDFEQPEGILSGDKVLPNTPKHKGTFTLAYAGAQGLDVNFTLRRQTAFQWAAGVYSGLVDWSQTVDLSAGYRVNDYLRVHALGTNVLDQKRFQIYGGSVIGRRVIAGVTTTF</sequence>
<dbReference type="GO" id="GO:0009279">
    <property type="term" value="C:cell outer membrane"/>
    <property type="evidence" value="ECO:0007669"/>
    <property type="project" value="UniProtKB-SubCell"/>
</dbReference>
<keyword evidence="3" id="KW-1134">Transmembrane beta strand</keyword>
<protein>
    <submittedName>
        <fullName evidence="11">TonB-dependent receptor</fullName>
    </submittedName>
</protein>
<dbReference type="Proteomes" id="UP000317366">
    <property type="component" value="Unassembled WGS sequence"/>
</dbReference>
<comment type="caution">
    <text evidence="11">The sequence shown here is derived from an EMBL/GenBank/DDBJ whole genome shotgun (WGS) entry which is preliminary data.</text>
</comment>
<evidence type="ECO:0000256" key="4">
    <source>
        <dbReference type="ARBA" id="ARBA00022692"/>
    </source>
</evidence>
<evidence type="ECO:0000259" key="10">
    <source>
        <dbReference type="Pfam" id="PF00593"/>
    </source>
</evidence>
<dbReference type="GO" id="GO:0015344">
    <property type="term" value="F:siderophore uptake transmembrane transporter activity"/>
    <property type="evidence" value="ECO:0007669"/>
    <property type="project" value="TreeGrafter"/>
</dbReference>
<evidence type="ECO:0000256" key="7">
    <source>
        <dbReference type="ARBA" id="ARBA00023136"/>
    </source>
</evidence>
<keyword evidence="6" id="KW-0798">TonB box</keyword>
<dbReference type="InterPro" id="IPR000531">
    <property type="entry name" value="Beta-barrel_TonB"/>
</dbReference>
<evidence type="ECO:0000256" key="2">
    <source>
        <dbReference type="ARBA" id="ARBA00022448"/>
    </source>
</evidence>
<dbReference type="Gene3D" id="2.40.170.20">
    <property type="entry name" value="TonB-dependent receptor, beta-barrel domain"/>
    <property type="match status" value="1"/>
</dbReference>
<organism evidence="11 12">
    <name type="scientific">Eiseniibacteriota bacterium</name>
    <dbReference type="NCBI Taxonomy" id="2212470"/>
    <lineage>
        <taxon>Bacteria</taxon>
        <taxon>Candidatus Eiseniibacteriota</taxon>
    </lineage>
</organism>
<keyword evidence="8 11" id="KW-0675">Receptor</keyword>
<dbReference type="PANTHER" id="PTHR30069:SF29">
    <property type="entry name" value="HEMOGLOBIN AND HEMOGLOBIN-HAPTOGLOBIN-BINDING PROTEIN 1-RELATED"/>
    <property type="match status" value="1"/>
</dbReference>
<keyword evidence="4" id="KW-0812">Transmembrane</keyword>
<accession>A0A538TFP2</accession>
<keyword evidence="7" id="KW-0472">Membrane</keyword>
<name>A0A538TFP2_UNCEI</name>
<reference evidence="11 12" key="1">
    <citation type="journal article" date="2019" name="Nat. Microbiol.">
        <title>Mediterranean grassland soil C-N compound turnover is dependent on rainfall and depth, and is mediated by genomically divergent microorganisms.</title>
        <authorList>
            <person name="Diamond S."/>
            <person name="Andeer P.F."/>
            <person name="Li Z."/>
            <person name="Crits-Christoph A."/>
            <person name="Burstein D."/>
            <person name="Anantharaman K."/>
            <person name="Lane K.R."/>
            <person name="Thomas B.C."/>
            <person name="Pan C."/>
            <person name="Northen T.R."/>
            <person name="Banfield J.F."/>
        </authorList>
    </citation>
    <scope>NUCLEOTIDE SEQUENCE [LARGE SCALE GENOMIC DNA]</scope>
    <source>
        <strain evidence="11">WS_7</strain>
    </source>
</reference>
<evidence type="ECO:0000313" key="12">
    <source>
        <dbReference type="Proteomes" id="UP000317366"/>
    </source>
</evidence>
<evidence type="ECO:0000256" key="9">
    <source>
        <dbReference type="ARBA" id="ARBA00023237"/>
    </source>
</evidence>
<dbReference type="EMBL" id="VBOX01000077">
    <property type="protein sequence ID" value="TMQ62449.1"/>
    <property type="molecule type" value="Genomic_DNA"/>
</dbReference>
<evidence type="ECO:0000256" key="5">
    <source>
        <dbReference type="ARBA" id="ARBA00022729"/>
    </source>
</evidence>
<proteinExistence type="predicted"/>
<keyword evidence="2" id="KW-0813">Transport</keyword>
<dbReference type="InterPro" id="IPR039426">
    <property type="entry name" value="TonB-dep_rcpt-like"/>
</dbReference>
<dbReference type="SUPFAM" id="SSF56935">
    <property type="entry name" value="Porins"/>
    <property type="match status" value="1"/>
</dbReference>
<dbReference type="Pfam" id="PF00593">
    <property type="entry name" value="TonB_dep_Rec_b-barrel"/>
    <property type="match status" value="1"/>
</dbReference>
<feature type="domain" description="TonB-dependent receptor-like beta-barrel" evidence="10">
    <location>
        <begin position="14"/>
        <end position="391"/>
    </location>
</feature>
<dbReference type="GO" id="GO:0044718">
    <property type="term" value="P:siderophore transmembrane transport"/>
    <property type="evidence" value="ECO:0007669"/>
    <property type="project" value="TreeGrafter"/>
</dbReference>
<dbReference type="AlphaFoldDB" id="A0A538TFP2"/>
<evidence type="ECO:0000256" key="8">
    <source>
        <dbReference type="ARBA" id="ARBA00023170"/>
    </source>
</evidence>
<dbReference type="InterPro" id="IPR036942">
    <property type="entry name" value="Beta-barrel_TonB_sf"/>
</dbReference>
<gene>
    <name evidence="11" type="ORF">E6K77_07340</name>
</gene>
<evidence type="ECO:0000313" key="11">
    <source>
        <dbReference type="EMBL" id="TMQ62449.1"/>
    </source>
</evidence>
<keyword evidence="5" id="KW-0732">Signal</keyword>
<keyword evidence="9" id="KW-0998">Cell outer membrane</keyword>
<evidence type="ECO:0000256" key="6">
    <source>
        <dbReference type="ARBA" id="ARBA00023077"/>
    </source>
</evidence>